<reference evidence="1" key="2">
    <citation type="journal article" date="2007" name="Science">
        <title>Draft genome sequence of the sexually transmitted pathogen Trichomonas vaginalis.</title>
        <authorList>
            <person name="Carlton J.M."/>
            <person name="Hirt R.P."/>
            <person name="Silva J.C."/>
            <person name="Delcher A.L."/>
            <person name="Schatz M."/>
            <person name="Zhao Q."/>
            <person name="Wortman J.R."/>
            <person name="Bidwell S.L."/>
            <person name="Alsmark U.C.M."/>
            <person name="Besteiro S."/>
            <person name="Sicheritz-Ponten T."/>
            <person name="Noel C.J."/>
            <person name="Dacks J.B."/>
            <person name="Foster P.G."/>
            <person name="Simillion C."/>
            <person name="Van de Peer Y."/>
            <person name="Miranda-Saavedra D."/>
            <person name="Barton G.J."/>
            <person name="Westrop G.D."/>
            <person name="Mueller S."/>
            <person name="Dessi D."/>
            <person name="Fiori P.L."/>
            <person name="Ren Q."/>
            <person name="Paulsen I."/>
            <person name="Zhang H."/>
            <person name="Bastida-Corcuera F.D."/>
            <person name="Simoes-Barbosa A."/>
            <person name="Brown M.T."/>
            <person name="Hayes R.D."/>
            <person name="Mukherjee M."/>
            <person name="Okumura C.Y."/>
            <person name="Schneider R."/>
            <person name="Smith A.J."/>
            <person name="Vanacova S."/>
            <person name="Villalvazo M."/>
            <person name="Haas B.J."/>
            <person name="Pertea M."/>
            <person name="Feldblyum T.V."/>
            <person name="Utterback T.R."/>
            <person name="Shu C.L."/>
            <person name="Osoegawa K."/>
            <person name="de Jong P.J."/>
            <person name="Hrdy I."/>
            <person name="Horvathova L."/>
            <person name="Zubacova Z."/>
            <person name="Dolezal P."/>
            <person name="Malik S.B."/>
            <person name="Logsdon J.M. Jr."/>
            <person name="Henze K."/>
            <person name="Gupta A."/>
            <person name="Wang C.C."/>
            <person name="Dunne R.L."/>
            <person name="Upcroft J.A."/>
            <person name="Upcroft P."/>
            <person name="White O."/>
            <person name="Salzberg S.L."/>
            <person name="Tang P."/>
            <person name="Chiu C.-H."/>
            <person name="Lee Y.-S."/>
            <person name="Embley T.M."/>
            <person name="Coombs G.H."/>
            <person name="Mottram J.C."/>
            <person name="Tachezy J."/>
            <person name="Fraser-Liggett C.M."/>
            <person name="Johnson P.J."/>
        </authorList>
    </citation>
    <scope>NUCLEOTIDE SEQUENCE [LARGE SCALE GENOMIC DNA]</scope>
    <source>
        <strain evidence="1">G3</strain>
    </source>
</reference>
<keyword evidence="2" id="KW-1185">Reference proteome</keyword>
<reference evidence="1" key="1">
    <citation type="submission" date="2006-10" db="EMBL/GenBank/DDBJ databases">
        <authorList>
            <person name="Amadeo P."/>
            <person name="Zhao Q."/>
            <person name="Wortman J."/>
            <person name="Fraser-Liggett C."/>
            <person name="Carlton J."/>
        </authorList>
    </citation>
    <scope>NUCLEOTIDE SEQUENCE</scope>
    <source>
        <strain evidence="1">G3</strain>
    </source>
</reference>
<evidence type="ECO:0000313" key="2">
    <source>
        <dbReference type="Proteomes" id="UP000001542"/>
    </source>
</evidence>
<gene>
    <name evidence="1" type="ORF">TVAG_417900</name>
</gene>
<organism evidence="1 2">
    <name type="scientific">Trichomonas vaginalis (strain ATCC PRA-98 / G3)</name>
    <dbReference type="NCBI Taxonomy" id="412133"/>
    <lineage>
        <taxon>Eukaryota</taxon>
        <taxon>Metamonada</taxon>
        <taxon>Parabasalia</taxon>
        <taxon>Trichomonadida</taxon>
        <taxon>Trichomonadidae</taxon>
        <taxon>Trichomonas</taxon>
    </lineage>
</organism>
<accession>A2EDB0</accession>
<dbReference type="RefSeq" id="XP_001321591.1">
    <property type="nucleotide sequence ID" value="XM_001321556.1"/>
</dbReference>
<dbReference type="VEuPathDB" id="TrichDB:TVAGG3_0876090"/>
<evidence type="ECO:0000313" key="1">
    <source>
        <dbReference type="EMBL" id="EAY09368.1"/>
    </source>
</evidence>
<dbReference type="EMBL" id="DS113359">
    <property type="protein sequence ID" value="EAY09368.1"/>
    <property type="molecule type" value="Genomic_DNA"/>
</dbReference>
<dbReference type="KEGG" id="tva:4767285"/>
<sequence length="1108" mass="130145">MNEVPDFIASISQVTNFDEATYKSKYCNNFWENILKFLISIGNRSDNQYLFIEIHDLQLIIHTISLFLSYNLLNYSPETDLVYADEYFSISFHQSTDVEIKKMNTSIFFELIEKLEETKMSIFNNSLCYYTLLHFLNTYHYLYTIDLEKYTYRDILPLHIEGTEIFKYETQIDQFGLMLDWIPEHFATFSSQKFKFLLQFLIFPFYFTNLNDLNTFQIHTNLSDNLGDQIHEMIIHFFKKLIDEKFNNDDMQINAAIIRILSIALTINTQQTVTDTFQILKNISSNQTLISNIEKANLIGDVTSLAVELMKMTKYQKKSCYFNDICISLISNIQNEQNIIGIVTKSTEHAKSTKILVCNLLSSKISKNSWEILLKNEKFLKILTDYVLDIDGNSHFNEKYIKFENFESNIQSIIEIIGQNDKISDSNKLVKHYDFFRVNIKYKYLTKFVIKASDQLASSIASDLESYRSNIIVKHRKSIMMPMLENFQNFESHFKDISHLETFVLNPEYVSPPNISPQLIQQASHLLTTIHFKINLFATAIFEITNKSDFDFLCSSSIPSLFGYFTSPEHLQLAFSFYANVLSNGPKKMRPTLLIPFFMSPVIFPFIESIYKPFFEKLLRDDRYSKQNQRNELVDYYALFLQNLIEKSSSSLHQCHSVLLKFIYNQWPSNATLQFILNMFLKTHAMNWLKSEGYSSRKLFVEEVFQRIIDSKEIYISILNKICNATSLFEIPDMYTIFDQPYMIFYSSFADLSAIAKVVKTKFEYSTLSCFLQPPEGLNINAMFWFKIFPKRLLPKPFIQRQMVFNFEPEKIEQHSDNERMFLQLEQTENSKEMDTIEFMKSDQIKKFISKLGNDFEEFAVKSAINKLITQGNSFETFLNYKLYLNMIENWSKVANDYETIFTVPYADKYTKKLIEDLKKEKLILQKAFSVFDTRLSQQSAFFAIVEHKMIDITKNNLPTIKKLSELFKQRLNNPEEDDLNPMLTTVVGNKLYATAVDNLHLINGEKLLKTFTLIIKVSKILSKAMEIENTKTNLFNCAMHMKIIPDLPFYYIILNELVVKNQRFIPLINEEEQRCWILFEQAILKLVIKDQKIVDIFFPFQEVIGEK</sequence>
<dbReference type="InParanoid" id="A2EDB0"/>
<dbReference type="Proteomes" id="UP000001542">
    <property type="component" value="Unassembled WGS sequence"/>
</dbReference>
<dbReference type="VEuPathDB" id="TrichDB:TVAG_417900"/>
<dbReference type="AlphaFoldDB" id="A2EDB0"/>
<name>A2EDB0_TRIV3</name>
<protein>
    <submittedName>
        <fullName evidence="1">Uncharacterized protein</fullName>
    </submittedName>
</protein>
<proteinExistence type="predicted"/>